<comment type="caution">
    <text evidence="2">The sequence shown here is derived from an EMBL/GenBank/DDBJ whole genome shotgun (WGS) entry which is preliminary data.</text>
</comment>
<dbReference type="RefSeq" id="WP_020872804.1">
    <property type="nucleotide sequence ID" value="NC_022785.1"/>
</dbReference>
<name>A0A0A0NIC9_STRRN</name>
<dbReference type="KEGG" id="src:M271_39705"/>
<dbReference type="AlphaFoldDB" id="A0A0A0NIC9"/>
<dbReference type="Proteomes" id="UP000281594">
    <property type="component" value="Unassembled WGS sequence"/>
</dbReference>
<organism evidence="2 3">
    <name type="scientific">Streptomyces rapamycinicus (strain ATCC 29253 / DSM 41530 / NRRL 5491 / AYB-994)</name>
    <name type="common">Streptomyces hygroscopicus (strain ATCC 29253)</name>
    <dbReference type="NCBI Taxonomy" id="1343740"/>
    <lineage>
        <taxon>Bacteria</taxon>
        <taxon>Bacillati</taxon>
        <taxon>Actinomycetota</taxon>
        <taxon>Actinomycetes</taxon>
        <taxon>Kitasatosporales</taxon>
        <taxon>Streptomycetaceae</taxon>
        <taxon>Streptomyces</taxon>
        <taxon>Streptomyces violaceusniger group</taxon>
    </lineage>
</organism>
<sequence length="75" mass="8446">MLDPELLERTTARSAELDELGERLAKQLAEVRAERDEPAVAEKVLERMSEQLAGERASYTSETAMRTCCQPRPDP</sequence>
<protein>
    <submittedName>
        <fullName evidence="2">Uncharacterized protein</fullName>
    </submittedName>
</protein>
<evidence type="ECO:0000313" key="3">
    <source>
        <dbReference type="Proteomes" id="UP000281594"/>
    </source>
</evidence>
<feature type="region of interest" description="Disordered" evidence="1">
    <location>
        <begin position="53"/>
        <end position="75"/>
    </location>
</feature>
<reference evidence="2 3" key="1">
    <citation type="journal article" date="2018" name="J. Biol. Chem.">
        <title>Discovery of the actinoplanic acid pathway in Streptomyces rapamycinicus reveals a genetically conserved synergism with rapamycin.</title>
        <authorList>
            <person name="Mrak P."/>
            <person name="Krastel P."/>
            <person name="Pivk Lukancic P."/>
            <person name="Tao J."/>
            <person name="Pistorius D."/>
            <person name="Moore C.M."/>
        </authorList>
    </citation>
    <scope>NUCLEOTIDE SEQUENCE [LARGE SCALE GENOMIC DNA]</scope>
    <source>
        <strain evidence="2 3">NRRL 5491</strain>
    </source>
</reference>
<proteinExistence type="predicted"/>
<evidence type="ECO:0000313" key="2">
    <source>
        <dbReference type="EMBL" id="RLV77488.1"/>
    </source>
</evidence>
<dbReference type="eggNOG" id="ENOG5030M3R">
    <property type="taxonomic scope" value="Bacteria"/>
</dbReference>
<dbReference type="HOGENOM" id="CLU_2669604_0_0_11"/>
<accession>A0A0A0NIC9</accession>
<evidence type="ECO:0000256" key="1">
    <source>
        <dbReference type="SAM" id="MobiDB-lite"/>
    </source>
</evidence>
<gene>
    <name evidence="2" type="ORF">D3C57_103925</name>
</gene>
<dbReference type="EMBL" id="QYCY01000001">
    <property type="protein sequence ID" value="RLV77488.1"/>
    <property type="molecule type" value="Genomic_DNA"/>
</dbReference>